<reference evidence="2" key="1">
    <citation type="journal article" date="2021" name="J Fungi (Basel)">
        <title>Virulence traits and population genomics of the black yeast Aureobasidium melanogenum.</title>
        <authorList>
            <person name="Cernosa A."/>
            <person name="Sun X."/>
            <person name="Gostincar C."/>
            <person name="Fang C."/>
            <person name="Gunde-Cimerman N."/>
            <person name="Song Z."/>
        </authorList>
    </citation>
    <scope>NUCLEOTIDE SEQUENCE</scope>
    <source>
        <strain evidence="2">EXF-9298</strain>
    </source>
</reference>
<evidence type="ECO:0000313" key="3">
    <source>
        <dbReference type="Proteomes" id="UP000729357"/>
    </source>
</evidence>
<gene>
    <name evidence="2" type="ORF">KCU98_g6329</name>
</gene>
<dbReference type="SUPFAM" id="SSF51197">
    <property type="entry name" value="Clavaminate synthase-like"/>
    <property type="match status" value="1"/>
</dbReference>
<dbReference type="AlphaFoldDB" id="A0A9P8FTI1"/>
<comment type="caution">
    <text evidence="2">The sequence shown here is derived from an EMBL/GenBank/DDBJ whole genome shotgun (WGS) entry which is preliminary data.</text>
</comment>
<feature type="non-terminal residue" evidence="2">
    <location>
        <position position="319"/>
    </location>
</feature>
<keyword evidence="3" id="KW-1185">Reference proteome</keyword>
<reference evidence="2" key="2">
    <citation type="submission" date="2021-08" db="EMBL/GenBank/DDBJ databases">
        <authorList>
            <person name="Gostincar C."/>
            <person name="Sun X."/>
            <person name="Song Z."/>
            <person name="Gunde-Cimerman N."/>
        </authorList>
    </citation>
    <scope>NUCLEOTIDE SEQUENCE</scope>
    <source>
        <strain evidence="2">EXF-9298</strain>
    </source>
</reference>
<dbReference type="PANTHER" id="PTHR31630:SF6">
    <property type="entry name" value="PHYTANOYL-COA DIOXYGENASE-RELATED"/>
    <property type="match status" value="1"/>
</dbReference>
<dbReference type="Proteomes" id="UP000729357">
    <property type="component" value="Unassembled WGS sequence"/>
</dbReference>
<dbReference type="Pfam" id="PF05721">
    <property type="entry name" value="PhyH"/>
    <property type="match status" value="1"/>
</dbReference>
<dbReference type="EMBL" id="JAHFXS010000637">
    <property type="protein sequence ID" value="KAG9983109.1"/>
    <property type="molecule type" value="Genomic_DNA"/>
</dbReference>
<organism evidence="2 3">
    <name type="scientific">Aureobasidium melanogenum</name>
    <name type="common">Aureobasidium pullulans var. melanogenum</name>
    <dbReference type="NCBI Taxonomy" id="46634"/>
    <lineage>
        <taxon>Eukaryota</taxon>
        <taxon>Fungi</taxon>
        <taxon>Dikarya</taxon>
        <taxon>Ascomycota</taxon>
        <taxon>Pezizomycotina</taxon>
        <taxon>Dothideomycetes</taxon>
        <taxon>Dothideomycetidae</taxon>
        <taxon>Dothideales</taxon>
        <taxon>Saccotheciaceae</taxon>
        <taxon>Aureobasidium</taxon>
    </lineage>
</organism>
<sequence>MPHAEYQETTTQWHEDLLRDGFAVVKDAVPKERCQYYIEQMFDWLERFPFGFDRNDKFTWTEKHLPTHMKGGMYHGYRVQHEKFVWEARQEAGVIDAFSKIWGTNELLASFDGINFTLPTGSLLPPTAAWPHVDQSPRRTGMQCVQGIINFAPNGPEDGGLLVMKGSTRLMEEFFAAHPDVLDRPTWGATDWFPFEQAELDWFKDRGCSIVKVCAGPGDLVVWDSRCMHYNEVPRSQNMRALIYACYTPAALAKAEDLQKKAQLFDQRIGTTHWPHDNIFPMFEKRLRLEKPDLAERDEPFEHPEETDLVQKLAGKKPY</sequence>
<feature type="region of interest" description="Disordered" evidence="1">
    <location>
        <begin position="294"/>
        <end position="319"/>
    </location>
</feature>
<protein>
    <recommendedName>
        <fullName evidence="4">Phytanoyl-CoA dioxygenase</fullName>
    </recommendedName>
</protein>
<feature type="compositionally biased region" description="Basic and acidic residues" evidence="1">
    <location>
        <begin position="294"/>
        <end position="306"/>
    </location>
</feature>
<evidence type="ECO:0000256" key="1">
    <source>
        <dbReference type="SAM" id="MobiDB-lite"/>
    </source>
</evidence>
<evidence type="ECO:0000313" key="2">
    <source>
        <dbReference type="EMBL" id="KAG9983109.1"/>
    </source>
</evidence>
<evidence type="ECO:0008006" key="4">
    <source>
        <dbReference type="Google" id="ProtNLM"/>
    </source>
</evidence>
<dbReference type="Gene3D" id="2.60.120.620">
    <property type="entry name" value="q2cbj1_9rhob like domain"/>
    <property type="match status" value="1"/>
</dbReference>
<name>A0A9P8FTI1_AURME</name>
<dbReference type="PANTHER" id="PTHR31630">
    <property type="entry name" value="PHYTANOYL-COA DIOXYGENASE-RELATED-RELATED"/>
    <property type="match status" value="1"/>
</dbReference>
<proteinExistence type="predicted"/>
<dbReference type="InterPro" id="IPR008775">
    <property type="entry name" value="Phytyl_CoA_dOase-like"/>
</dbReference>
<accession>A0A9P8FTI1</accession>